<accession>A0A1A3NQD7</accession>
<reference evidence="3 4" key="1">
    <citation type="submission" date="2016-06" db="EMBL/GenBank/DDBJ databases">
        <authorList>
            <person name="Kjaerup R.B."/>
            <person name="Dalgaard T.S."/>
            <person name="Juul-Madsen H.R."/>
        </authorList>
    </citation>
    <scope>NUCLEOTIDE SEQUENCE [LARGE SCALE GENOMIC DNA]</scope>
    <source>
        <strain evidence="3 4">1245335.1</strain>
    </source>
</reference>
<dbReference type="Gene3D" id="3.10.180.10">
    <property type="entry name" value="2,3-Dihydroxybiphenyl 1,2-Dioxygenase, domain 1"/>
    <property type="match status" value="1"/>
</dbReference>
<dbReference type="RefSeq" id="WP_065035029.1">
    <property type="nucleotide sequence ID" value="NZ_LZLR01000076.1"/>
</dbReference>
<proteinExistence type="predicted"/>
<dbReference type="AlphaFoldDB" id="A0A1A3NQD7"/>
<dbReference type="PANTHER" id="PTHR43048:SF4">
    <property type="entry name" value="RING-CLEAVING DIOXYGENASE-RELATED"/>
    <property type="match status" value="1"/>
</dbReference>
<dbReference type="GO" id="GO:0004493">
    <property type="term" value="F:methylmalonyl-CoA epimerase activity"/>
    <property type="evidence" value="ECO:0007669"/>
    <property type="project" value="TreeGrafter"/>
</dbReference>
<dbReference type="InterPro" id="IPR004360">
    <property type="entry name" value="Glyas_Fos-R_dOase_dom"/>
</dbReference>
<dbReference type="EMBL" id="LZLR01000076">
    <property type="protein sequence ID" value="OBK23580.1"/>
    <property type="molecule type" value="Genomic_DNA"/>
</dbReference>
<dbReference type="GO" id="GO:0046872">
    <property type="term" value="F:metal ion binding"/>
    <property type="evidence" value="ECO:0007669"/>
    <property type="project" value="UniProtKB-KW"/>
</dbReference>
<name>A0A1A3NQD7_MYCAS</name>
<dbReference type="GO" id="GO:0046491">
    <property type="term" value="P:L-methylmalonyl-CoA metabolic process"/>
    <property type="evidence" value="ECO:0007669"/>
    <property type="project" value="TreeGrafter"/>
</dbReference>
<dbReference type="Proteomes" id="UP000093819">
    <property type="component" value="Unassembled WGS sequence"/>
</dbReference>
<dbReference type="InterPro" id="IPR029068">
    <property type="entry name" value="Glyas_Bleomycin-R_OHBP_Dase"/>
</dbReference>
<dbReference type="SUPFAM" id="SSF54593">
    <property type="entry name" value="Glyoxalase/Bleomycin resistance protein/Dihydroxybiphenyl dioxygenase"/>
    <property type="match status" value="1"/>
</dbReference>
<protein>
    <submittedName>
        <fullName evidence="3">Glyoxalase</fullName>
    </submittedName>
</protein>
<evidence type="ECO:0000313" key="3">
    <source>
        <dbReference type="EMBL" id="OBK23580.1"/>
    </source>
</evidence>
<dbReference type="PROSITE" id="PS51819">
    <property type="entry name" value="VOC"/>
    <property type="match status" value="1"/>
</dbReference>
<evidence type="ECO:0000259" key="2">
    <source>
        <dbReference type="PROSITE" id="PS51819"/>
    </source>
</evidence>
<gene>
    <name evidence="3" type="ORF">A5635_19135</name>
</gene>
<dbReference type="PANTHER" id="PTHR43048">
    <property type="entry name" value="METHYLMALONYL-COA EPIMERASE"/>
    <property type="match status" value="1"/>
</dbReference>
<evidence type="ECO:0000313" key="4">
    <source>
        <dbReference type="Proteomes" id="UP000093819"/>
    </source>
</evidence>
<dbReference type="InterPro" id="IPR051785">
    <property type="entry name" value="MMCE/EMCE_epimerase"/>
</dbReference>
<comment type="caution">
    <text evidence="3">The sequence shown here is derived from an EMBL/GenBank/DDBJ whole genome shotgun (WGS) entry which is preliminary data.</text>
</comment>
<dbReference type="InterPro" id="IPR037523">
    <property type="entry name" value="VOC_core"/>
</dbReference>
<dbReference type="OrthoDB" id="9798201at2"/>
<organism evidence="3 4">
    <name type="scientific">Mycobacterium asiaticum</name>
    <dbReference type="NCBI Taxonomy" id="1790"/>
    <lineage>
        <taxon>Bacteria</taxon>
        <taxon>Bacillati</taxon>
        <taxon>Actinomycetota</taxon>
        <taxon>Actinomycetes</taxon>
        <taxon>Mycobacteriales</taxon>
        <taxon>Mycobacteriaceae</taxon>
        <taxon>Mycobacterium</taxon>
    </lineage>
</organism>
<keyword evidence="1" id="KW-0479">Metal-binding</keyword>
<feature type="domain" description="VOC" evidence="2">
    <location>
        <begin position="2"/>
        <end position="121"/>
    </location>
</feature>
<dbReference type="Pfam" id="PF00903">
    <property type="entry name" value="Glyoxalase"/>
    <property type="match status" value="1"/>
</dbReference>
<evidence type="ECO:0000256" key="1">
    <source>
        <dbReference type="ARBA" id="ARBA00022723"/>
    </source>
</evidence>
<sequence length="132" mass="14495">MKFVSTRIITADVKRLVTFYETVAEATAVWGNELFAEIPTPVGTLAIGSDKTVPLFGHGSAEPASNRTAIIEFLVEDVDAEYERLRGVVDHVVTEPATMPWGNRALLFRDPDGNLVNLFTPVTEQARAKFGM</sequence>